<comment type="caution">
    <text evidence="1">The sequence shown here is derived from an EMBL/GenBank/DDBJ whole genome shotgun (WGS) entry which is preliminary data.</text>
</comment>
<keyword evidence="2" id="KW-1185">Reference proteome</keyword>
<evidence type="ECO:0000313" key="2">
    <source>
        <dbReference type="Proteomes" id="UP000295257"/>
    </source>
</evidence>
<proteinExistence type="predicted"/>
<dbReference type="STRING" id="1612.ABB44_10340"/>
<evidence type="ECO:0000313" key="1">
    <source>
        <dbReference type="EMBL" id="TDG72291.1"/>
    </source>
</evidence>
<dbReference type="EMBL" id="PUFN01000017">
    <property type="protein sequence ID" value="TDG72291.1"/>
    <property type="molecule type" value="Genomic_DNA"/>
</dbReference>
<gene>
    <name evidence="1" type="ORF">C5L30_001102</name>
</gene>
<reference evidence="1 2" key="1">
    <citation type="journal article" date="2019" name="Appl. Microbiol. Biotechnol.">
        <title>Uncovering carbohydrate metabolism through a genotype-phenotype association study of 56 lactic acid bacteria genomes.</title>
        <authorList>
            <person name="Buron-Moles G."/>
            <person name="Chailyan A."/>
            <person name="Dolejs I."/>
            <person name="Forster J."/>
            <person name="Miks M.H."/>
        </authorList>
    </citation>
    <scope>NUCLEOTIDE SEQUENCE [LARGE SCALE GENOMIC DNA]</scope>
    <source>
        <strain evidence="1 2">ATCC 29644</strain>
    </source>
</reference>
<dbReference type="Proteomes" id="UP000295257">
    <property type="component" value="Unassembled WGS sequence"/>
</dbReference>
<protein>
    <submittedName>
        <fullName evidence="1">Uncharacterized protein</fullName>
    </submittedName>
</protein>
<sequence>MLCYHKFSKYFRNWKGDNMTKHVFKELKFYFRNDDTWTVSHSEMSDVWIARVTTSYGRIKGGRMQEIHPCKRFRIEILPEADYIKDTDVSTAAMADGMFNRIIKYQDIEKCDIVFEDDQDKEPMQIYFPFKQKDVEGLDNAYQSSAVSSKTGNLYIAIDPENTVYDIYKEDL</sequence>
<name>A0A4R5NEW1_9LACO</name>
<accession>A0A4R5NEW1</accession>
<dbReference type="AlphaFoldDB" id="A0A4R5NEW1"/>
<organism evidence="1 2">
    <name type="scientific">Companilactobacillus farciminis</name>
    <dbReference type="NCBI Taxonomy" id="1612"/>
    <lineage>
        <taxon>Bacteria</taxon>
        <taxon>Bacillati</taxon>
        <taxon>Bacillota</taxon>
        <taxon>Bacilli</taxon>
        <taxon>Lactobacillales</taxon>
        <taxon>Lactobacillaceae</taxon>
        <taxon>Companilactobacillus</taxon>
    </lineage>
</organism>